<evidence type="ECO:0000313" key="1">
    <source>
        <dbReference type="EMBL" id="JAD20050.1"/>
    </source>
</evidence>
<reference evidence="1" key="2">
    <citation type="journal article" date="2015" name="Data Brief">
        <title>Shoot transcriptome of the giant reed, Arundo donax.</title>
        <authorList>
            <person name="Barrero R.A."/>
            <person name="Guerrero F.D."/>
            <person name="Moolhuijzen P."/>
            <person name="Goolsby J.A."/>
            <person name="Tidwell J."/>
            <person name="Bellgard S.E."/>
            <person name="Bellgard M.I."/>
        </authorList>
    </citation>
    <scope>NUCLEOTIDE SEQUENCE</scope>
    <source>
        <tissue evidence="1">Shoot tissue taken approximately 20 cm above the soil surface</tissue>
    </source>
</reference>
<dbReference type="AlphaFoldDB" id="A0A0A8Y409"/>
<proteinExistence type="predicted"/>
<name>A0A0A8Y409_ARUDO</name>
<sequence>MNNSCQICHVLGHFSSKISRTLAGLLVSFIFSSYTCYTLRNCCRRRILEGDVEGSLHVQLDPFYRCC</sequence>
<protein>
    <submittedName>
        <fullName evidence="1">Uncharacterized protein</fullName>
    </submittedName>
</protein>
<organism evidence="1">
    <name type="scientific">Arundo donax</name>
    <name type="common">Giant reed</name>
    <name type="synonym">Donax arundinaceus</name>
    <dbReference type="NCBI Taxonomy" id="35708"/>
    <lineage>
        <taxon>Eukaryota</taxon>
        <taxon>Viridiplantae</taxon>
        <taxon>Streptophyta</taxon>
        <taxon>Embryophyta</taxon>
        <taxon>Tracheophyta</taxon>
        <taxon>Spermatophyta</taxon>
        <taxon>Magnoliopsida</taxon>
        <taxon>Liliopsida</taxon>
        <taxon>Poales</taxon>
        <taxon>Poaceae</taxon>
        <taxon>PACMAD clade</taxon>
        <taxon>Arundinoideae</taxon>
        <taxon>Arundineae</taxon>
        <taxon>Arundo</taxon>
    </lineage>
</organism>
<accession>A0A0A8Y409</accession>
<reference evidence="1" key="1">
    <citation type="submission" date="2014-09" db="EMBL/GenBank/DDBJ databases">
        <authorList>
            <person name="Magalhaes I.L.F."/>
            <person name="Oliveira U."/>
            <person name="Santos F.R."/>
            <person name="Vidigal T.H.D.A."/>
            <person name="Brescovit A.D."/>
            <person name="Santos A.J."/>
        </authorList>
    </citation>
    <scope>NUCLEOTIDE SEQUENCE</scope>
    <source>
        <tissue evidence="1">Shoot tissue taken approximately 20 cm above the soil surface</tissue>
    </source>
</reference>
<dbReference type="EMBL" id="GBRH01277845">
    <property type="protein sequence ID" value="JAD20050.1"/>
    <property type="molecule type" value="Transcribed_RNA"/>
</dbReference>